<gene>
    <name evidence="3" type="primary">LOC106166465</name>
</gene>
<feature type="domain" description="C17orf113 probable zinc finger" evidence="1">
    <location>
        <begin position="35"/>
        <end position="91"/>
    </location>
</feature>
<dbReference type="PANTHER" id="PTHR46880">
    <property type="entry name" value="RAS-ASSOCIATING DOMAIN-CONTAINING PROTEIN"/>
    <property type="match status" value="1"/>
</dbReference>
<sequence>MAEQSDSETEPRDQSAACLPRKRVKRVFNEAWKSKWTWLEHKDNHMFCTLCVKSQKKNVFTEGCSNFRTTTLERHASAADHRQSVQDEISRSTLSRMVRNQFSENDSAIIHALRTIYFLAKQDIATSKYPDFVDFLIQQSCSALAPIAKSCQSYTITKDFQESIYEVILRDVRKKLTDADADYISVLCDESCDITSTKKLSVYARISSGCKPETIFLENCEILDGKADTIATSVKNLLTKFEVPPDKVVGLGSDGASVMTGKHNGVSTRLKREINPQLIQLHCIAHQLALVSSQAANGVPYLKTYQEFMTNIYYWFKHSAKRISGLASLQDVLDAPKIRINTFCPLV</sequence>
<organism evidence="2 3">
    <name type="scientific">Lingula anatina</name>
    <name type="common">Brachiopod</name>
    <name type="synonym">Lingula unguis</name>
    <dbReference type="NCBI Taxonomy" id="7574"/>
    <lineage>
        <taxon>Eukaryota</taxon>
        <taxon>Metazoa</taxon>
        <taxon>Spiralia</taxon>
        <taxon>Lophotrochozoa</taxon>
        <taxon>Brachiopoda</taxon>
        <taxon>Linguliformea</taxon>
        <taxon>Lingulata</taxon>
        <taxon>Lingulida</taxon>
        <taxon>Linguloidea</taxon>
        <taxon>Lingulidae</taxon>
        <taxon>Lingula</taxon>
    </lineage>
</organism>
<keyword evidence="3" id="KW-0812">Transmembrane</keyword>
<dbReference type="GeneID" id="106166465"/>
<proteinExistence type="predicted"/>
<dbReference type="InterPro" id="IPR057456">
    <property type="entry name" value="Znf_C17orf113"/>
</dbReference>
<name>A0A1S3IRC8_LINAN</name>
<evidence type="ECO:0000259" key="1">
    <source>
        <dbReference type="Pfam" id="PF25431"/>
    </source>
</evidence>
<dbReference type="SUPFAM" id="SSF53098">
    <property type="entry name" value="Ribonuclease H-like"/>
    <property type="match status" value="1"/>
</dbReference>
<evidence type="ECO:0000313" key="2">
    <source>
        <dbReference type="Proteomes" id="UP000085678"/>
    </source>
</evidence>
<dbReference type="InParanoid" id="A0A1S3IRC8"/>
<keyword evidence="2" id="KW-1185">Reference proteome</keyword>
<dbReference type="Proteomes" id="UP000085678">
    <property type="component" value="Unplaced"/>
</dbReference>
<accession>A0A1S3IRC8</accession>
<protein>
    <submittedName>
        <fullName evidence="3">Transmembrane protein C17orf113</fullName>
    </submittedName>
</protein>
<evidence type="ECO:0000313" key="3">
    <source>
        <dbReference type="RefSeq" id="XP_013400491.1"/>
    </source>
</evidence>
<dbReference type="OrthoDB" id="10000786at2759"/>
<reference evidence="3" key="1">
    <citation type="submission" date="2025-08" db="UniProtKB">
        <authorList>
            <consortium name="RefSeq"/>
        </authorList>
    </citation>
    <scope>IDENTIFICATION</scope>
    <source>
        <tissue evidence="3">Gonads</tissue>
    </source>
</reference>
<dbReference type="InterPro" id="IPR012337">
    <property type="entry name" value="RNaseH-like_sf"/>
</dbReference>
<dbReference type="AlphaFoldDB" id="A0A1S3IRC8"/>
<dbReference type="RefSeq" id="XP_013400491.1">
    <property type="nucleotide sequence ID" value="XM_013545037.2"/>
</dbReference>
<dbReference type="Pfam" id="PF25431">
    <property type="entry name" value="zf-C17orf113"/>
    <property type="match status" value="1"/>
</dbReference>
<dbReference type="KEGG" id="lak:106166465"/>
<keyword evidence="3" id="KW-0472">Membrane</keyword>
<dbReference type="PANTHER" id="PTHR46880:SF5">
    <property type="entry name" value="DUF4371 DOMAIN-CONTAINING PROTEIN"/>
    <property type="match status" value="1"/>
</dbReference>